<dbReference type="SUPFAM" id="SSF46785">
    <property type="entry name" value="Winged helix' DNA-binding domain"/>
    <property type="match status" value="1"/>
</dbReference>
<sequence>MDIILKKCPKLIEINFDKWYYLCVTEMIMKVGVVSLLKQDVYNFIKNHPNGVSVKEIYSNFTHIPQGTISNRLSNMVDEGLLERPKRGVYKVTDFCYWISKYSFE</sequence>
<dbReference type="Proteomes" id="UP000289316">
    <property type="component" value="Unassembled WGS sequence"/>
</dbReference>
<organism evidence="1 2">
    <name type="scientific">Ligilactobacillus murinus</name>
    <dbReference type="NCBI Taxonomy" id="1622"/>
    <lineage>
        <taxon>Bacteria</taxon>
        <taxon>Bacillati</taxon>
        <taxon>Bacillota</taxon>
        <taxon>Bacilli</taxon>
        <taxon>Lactobacillales</taxon>
        <taxon>Lactobacillaceae</taxon>
        <taxon>Ligilactobacillus</taxon>
    </lineage>
</organism>
<dbReference type="InterPro" id="IPR036388">
    <property type="entry name" value="WH-like_DNA-bd_sf"/>
</dbReference>
<evidence type="ECO:0000313" key="2">
    <source>
        <dbReference type="Proteomes" id="UP000289316"/>
    </source>
</evidence>
<name>A0A4Q2AJU4_9LACO</name>
<reference evidence="1 2" key="1">
    <citation type="submission" date="2018-09" db="EMBL/GenBank/DDBJ databases">
        <title>Murine metabolic-syndrome-specific gut microbial biobank.</title>
        <authorList>
            <person name="Liu C."/>
        </authorList>
    </citation>
    <scope>NUCLEOTIDE SEQUENCE [LARGE SCALE GENOMIC DNA]</scope>
    <source>
        <strain evidence="1 2">C-30</strain>
    </source>
</reference>
<dbReference type="AlphaFoldDB" id="A0A4Q2AJU4"/>
<dbReference type="Gene3D" id="1.10.10.10">
    <property type="entry name" value="Winged helix-like DNA-binding domain superfamily/Winged helix DNA-binding domain"/>
    <property type="match status" value="1"/>
</dbReference>
<comment type="caution">
    <text evidence="1">The sequence shown here is derived from an EMBL/GenBank/DDBJ whole genome shotgun (WGS) entry which is preliminary data.</text>
</comment>
<evidence type="ECO:0008006" key="3">
    <source>
        <dbReference type="Google" id="ProtNLM"/>
    </source>
</evidence>
<gene>
    <name evidence="1" type="ORF">D6C19_08950</name>
</gene>
<dbReference type="EMBL" id="QZFR01000075">
    <property type="protein sequence ID" value="RXV70426.1"/>
    <property type="molecule type" value="Genomic_DNA"/>
</dbReference>
<dbReference type="InterPro" id="IPR036390">
    <property type="entry name" value="WH_DNA-bd_sf"/>
</dbReference>
<proteinExistence type="predicted"/>
<evidence type="ECO:0000313" key="1">
    <source>
        <dbReference type="EMBL" id="RXV70426.1"/>
    </source>
</evidence>
<accession>A0A4Q2AJU4</accession>
<protein>
    <recommendedName>
        <fullName evidence="3">Winged helix-turn-helix transcriptional regulator</fullName>
    </recommendedName>
</protein>